<evidence type="ECO:0000313" key="6">
    <source>
        <dbReference type="Proteomes" id="UP000324101"/>
    </source>
</evidence>
<dbReference type="PROSITE" id="PS50263">
    <property type="entry name" value="CN_HYDROLASE"/>
    <property type="match status" value="1"/>
</dbReference>
<dbReference type="GO" id="GO:0000257">
    <property type="term" value="F:nitrilase activity"/>
    <property type="evidence" value="ECO:0007669"/>
    <property type="project" value="UniProtKB-ARBA"/>
</dbReference>
<feature type="region of interest" description="Disordered" evidence="3">
    <location>
        <begin position="326"/>
        <end position="361"/>
    </location>
</feature>
<feature type="active site" description="Proton acceptor" evidence="2">
    <location>
        <position position="49"/>
    </location>
</feature>
<dbReference type="Gene3D" id="3.60.110.10">
    <property type="entry name" value="Carbon-nitrogen hydrolase"/>
    <property type="match status" value="1"/>
</dbReference>
<dbReference type="CDD" id="cd07564">
    <property type="entry name" value="nitrilases_CHs"/>
    <property type="match status" value="1"/>
</dbReference>
<organism evidence="5 6">
    <name type="scientific">Streptomyces venezuelae</name>
    <dbReference type="NCBI Taxonomy" id="54571"/>
    <lineage>
        <taxon>Bacteria</taxon>
        <taxon>Bacillati</taxon>
        <taxon>Actinomycetota</taxon>
        <taxon>Actinomycetes</taxon>
        <taxon>Kitasatosporales</taxon>
        <taxon>Streptomycetaceae</taxon>
        <taxon>Streptomyces</taxon>
    </lineage>
</organism>
<sequence>MNRDHLPRFTAAAVQAAPVYLDPAATVDKAVALIAEAAARGAELVVFPEVFVPGYPYWNWTMNPVQGSPWFERLQRASVDVPGPHVDTLRAAARRHGVVLVIGVNERAAHSLGVLYNTLLTIGPDGELLGVHRKLVPTWAEKLTWTGGDGSSLVVHDTPVGPLGALACGENTNTLARFALLAQGELVHASCYIALPVAPADYDMADAIAVRTAAHSFEGKVFSVVACSTVSPEIVDAVAGDDEELRERFTRPRSALSGIFGPDGRPVTEPLVDDEGIVYAEIDLARCIQPKQMHDITGHYNRFDVFRLEVDNRPQAPVTFTATAATAATAAAPRASAAPTAPATPATPAVPAVPAASEEDE</sequence>
<gene>
    <name evidence="5" type="ORF">DEJ51_01530</name>
</gene>
<dbReference type="PANTHER" id="PTHR46044:SF2">
    <property type="entry name" value="CN HYDROLASE DOMAIN-CONTAINING PROTEIN"/>
    <property type="match status" value="1"/>
</dbReference>
<proteinExistence type="inferred from homology"/>
<feature type="domain" description="CN hydrolase" evidence="4">
    <location>
        <begin position="9"/>
        <end position="284"/>
    </location>
</feature>
<evidence type="ECO:0000259" key="4">
    <source>
        <dbReference type="PROSITE" id="PS50263"/>
    </source>
</evidence>
<dbReference type="PROSITE" id="PS00920">
    <property type="entry name" value="NITRIL_CHT_1"/>
    <property type="match status" value="1"/>
</dbReference>
<dbReference type="RefSeq" id="WP_150255574.1">
    <property type="nucleotide sequence ID" value="NZ_CP029189.1"/>
</dbReference>
<dbReference type="EMBL" id="CP029189">
    <property type="protein sequence ID" value="QES53100.1"/>
    <property type="molecule type" value="Genomic_DNA"/>
</dbReference>
<dbReference type="InterPro" id="IPR044149">
    <property type="entry name" value="Nitrilases_CHs"/>
</dbReference>
<dbReference type="Proteomes" id="UP000324101">
    <property type="component" value="Chromosome"/>
</dbReference>
<dbReference type="AlphaFoldDB" id="A0A5P2DEV7"/>
<evidence type="ECO:0000256" key="3">
    <source>
        <dbReference type="SAM" id="MobiDB-lite"/>
    </source>
</evidence>
<name>A0A5P2DEV7_STRVZ</name>
<evidence type="ECO:0000256" key="2">
    <source>
        <dbReference type="PROSITE-ProRule" id="PRU10139"/>
    </source>
</evidence>
<protein>
    <submittedName>
        <fullName evidence="5">Aliphatic nitrilase</fullName>
    </submittedName>
</protein>
<reference evidence="5 6" key="1">
    <citation type="submission" date="2018-05" db="EMBL/GenBank/DDBJ databases">
        <title>Streptomyces venezuelae.</title>
        <authorList>
            <person name="Kim W."/>
            <person name="Lee N."/>
            <person name="Cho B.-K."/>
        </authorList>
    </citation>
    <scope>NUCLEOTIDE SEQUENCE [LARGE SCALE GENOMIC DNA]</scope>
    <source>
        <strain evidence="5 6">ATCC 21018</strain>
    </source>
</reference>
<dbReference type="InterPro" id="IPR036526">
    <property type="entry name" value="C-N_Hydrolase_sf"/>
</dbReference>
<dbReference type="OrthoDB" id="9811121at2"/>
<dbReference type="SUPFAM" id="SSF56317">
    <property type="entry name" value="Carbon-nitrogen hydrolase"/>
    <property type="match status" value="1"/>
</dbReference>
<accession>A0A5P2DEV7</accession>
<dbReference type="InterPro" id="IPR000132">
    <property type="entry name" value="Nitrilase/CN_hydratase_CS"/>
</dbReference>
<dbReference type="PANTHER" id="PTHR46044">
    <property type="entry name" value="NITRILASE"/>
    <property type="match status" value="1"/>
</dbReference>
<evidence type="ECO:0000313" key="5">
    <source>
        <dbReference type="EMBL" id="QES53100.1"/>
    </source>
</evidence>
<comment type="similarity">
    <text evidence="1">Belongs to the carbon-nitrogen hydrolase superfamily. Nitrilase family.</text>
</comment>
<evidence type="ECO:0000256" key="1">
    <source>
        <dbReference type="ARBA" id="ARBA00008129"/>
    </source>
</evidence>
<dbReference type="InterPro" id="IPR003010">
    <property type="entry name" value="C-N_Hydrolase"/>
</dbReference>
<dbReference type="Pfam" id="PF00795">
    <property type="entry name" value="CN_hydrolase"/>
    <property type="match status" value="1"/>
</dbReference>